<evidence type="ECO:0000259" key="1">
    <source>
        <dbReference type="PROSITE" id="PS50995"/>
    </source>
</evidence>
<dbReference type="RefSeq" id="WP_346108289.1">
    <property type="nucleotide sequence ID" value="NZ_BAAAMU010000036.1"/>
</dbReference>
<feature type="domain" description="HTH marR-type" evidence="1">
    <location>
        <begin position="21"/>
        <end position="152"/>
    </location>
</feature>
<dbReference type="Proteomes" id="UP001500064">
    <property type="component" value="Unassembled WGS sequence"/>
</dbReference>
<accession>A0ABP4RES8</accession>
<dbReference type="PRINTS" id="PR00598">
    <property type="entry name" value="HTHMARR"/>
</dbReference>
<evidence type="ECO:0000313" key="2">
    <source>
        <dbReference type="EMBL" id="GAA1646031.1"/>
    </source>
</evidence>
<dbReference type="InterPro" id="IPR036388">
    <property type="entry name" value="WH-like_DNA-bd_sf"/>
</dbReference>
<protein>
    <recommendedName>
        <fullName evidence="1">HTH marR-type domain-containing protein</fullName>
    </recommendedName>
</protein>
<dbReference type="SUPFAM" id="SSF46785">
    <property type="entry name" value="Winged helix' DNA-binding domain"/>
    <property type="match status" value="1"/>
</dbReference>
<organism evidence="2 3">
    <name type="scientific">Nonomuraea maheshkhaliensis</name>
    <dbReference type="NCBI Taxonomy" id="419590"/>
    <lineage>
        <taxon>Bacteria</taxon>
        <taxon>Bacillati</taxon>
        <taxon>Actinomycetota</taxon>
        <taxon>Actinomycetes</taxon>
        <taxon>Streptosporangiales</taxon>
        <taxon>Streptosporangiaceae</taxon>
        <taxon>Nonomuraea</taxon>
    </lineage>
</organism>
<dbReference type="PANTHER" id="PTHR33164:SF43">
    <property type="entry name" value="HTH-TYPE TRANSCRIPTIONAL REPRESSOR YETL"/>
    <property type="match status" value="1"/>
</dbReference>
<comment type="caution">
    <text evidence="2">The sequence shown here is derived from an EMBL/GenBank/DDBJ whole genome shotgun (WGS) entry which is preliminary data.</text>
</comment>
<dbReference type="Gene3D" id="1.10.10.10">
    <property type="entry name" value="Winged helix-like DNA-binding domain superfamily/Winged helix DNA-binding domain"/>
    <property type="match status" value="1"/>
</dbReference>
<dbReference type="InterPro" id="IPR036390">
    <property type="entry name" value="WH_DNA-bd_sf"/>
</dbReference>
<dbReference type="InterPro" id="IPR039422">
    <property type="entry name" value="MarR/SlyA-like"/>
</dbReference>
<dbReference type="EMBL" id="BAAAMU010000036">
    <property type="protein sequence ID" value="GAA1646031.1"/>
    <property type="molecule type" value="Genomic_DNA"/>
</dbReference>
<dbReference type="PANTHER" id="PTHR33164">
    <property type="entry name" value="TRANSCRIPTIONAL REGULATOR, MARR FAMILY"/>
    <property type="match status" value="1"/>
</dbReference>
<dbReference type="InterPro" id="IPR000835">
    <property type="entry name" value="HTH_MarR-typ"/>
</dbReference>
<sequence length="162" mass="17686">MRFNDNAFGGDLGEGPPEELARSTGFLLSWVAARAGEQYEEVLAEIGLKALHLGVLTQLQSGPLVQSRLSERLSVFKPVMVTLVNELEAMGLAERRPHPRDRRAVEVHLLPAGVRKIRDAEQVSERISGEFFGPLTPEERQTLHALLAKLAGGAATGSRKEP</sequence>
<evidence type="ECO:0000313" key="3">
    <source>
        <dbReference type="Proteomes" id="UP001500064"/>
    </source>
</evidence>
<dbReference type="SMART" id="SM00347">
    <property type="entry name" value="HTH_MARR"/>
    <property type="match status" value="1"/>
</dbReference>
<keyword evidence="3" id="KW-1185">Reference proteome</keyword>
<gene>
    <name evidence="2" type="ORF">GCM10009733_048960</name>
</gene>
<dbReference type="Pfam" id="PF12802">
    <property type="entry name" value="MarR_2"/>
    <property type="match status" value="1"/>
</dbReference>
<name>A0ABP4RES8_9ACTN</name>
<dbReference type="PROSITE" id="PS50995">
    <property type="entry name" value="HTH_MARR_2"/>
    <property type="match status" value="1"/>
</dbReference>
<reference evidence="3" key="1">
    <citation type="journal article" date="2019" name="Int. J. Syst. Evol. Microbiol.">
        <title>The Global Catalogue of Microorganisms (GCM) 10K type strain sequencing project: providing services to taxonomists for standard genome sequencing and annotation.</title>
        <authorList>
            <consortium name="The Broad Institute Genomics Platform"/>
            <consortium name="The Broad Institute Genome Sequencing Center for Infectious Disease"/>
            <person name="Wu L."/>
            <person name="Ma J."/>
        </authorList>
    </citation>
    <scope>NUCLEOTIDE SEQUENCE [LARGE SCALE GENOMIC DNA]</scope>
    <source>
        <strain evidence="3">JCM 13929</strain>
    </source>
</reference>
<proteinExistence type="predicted"/>